<organism evidence="2 3">
    <name type="scientific">Mycena rosella</name>
    <name type="common">Pink bonnet</name>
    <name type="synonym">Agaricus rosellus</name>
    <dbReference type="NCBI Taxonomy" id="1033263"/>
    <lineage>
        <taxon>Eukaryota</taxon>
        <taxon>Fungi</taxon>
        <taxon>Dikarya</taxon>
        <taxon>Basidiomycota</taxon>
        <taxon>Agaricomycotina</taxon>
        <taxon>Agaricomycetes</taxon>
        <taxon>Agaricomycetidae</taxon>
        <taxon>Agaricales</taxon>
        <taxon>Marasmiineae</taxon>
        <taxon>Mycenaceae</taxon>
        <taxon>Mycena</taxon>
    </lineage>
</organism>
<dbReference type="AlphaFoldDB" id="A0AAD7GUA1"/>
<proteinExistence type="predicted"/>
<name>A0AAD7GUA1_MYCRO</name>
<dbReference type="Proteomes" id="UP001221757">
    <property type="component" value="Unassembled WGS sequence"/>
</dbReference>
<keyword evidence="3" id="KW-1185">Reference proteome</keyword>
<sequence length="264" mass="28913">MFNGVNDLTLCAAEVNDVKGSIRRVDSPTVFTVRGSPFGNNNPSYPGYSPNAPQNFAPPPARHRHGPRAGMFAGVRNLSMLGAEVNHADDNIVRQSSGTYMTIDNTEGNQTPVHGNYHPAAVFDNTGRGTYNANSPYYVNAPGGQYGPGYGYPQPPPPPNPPAGYRRHAMPPSDRGPPYYGPGGVLRQSEPYPGAETRQLQPGPNNLSVNRFAEQPLGTQIVRQKEPRHKKIFKKERSRRAERAGSESEEESQRSRGISRVQTY</sequence>
<feature type="compositionally biased region" description="Low complexity" evidence="1">
    <location>
        <begin position="255"/>
        <end position="264"/>
    </location>
</feature>
<feature type="region of interest" description="Disordered" evidence="1">
    <location>
        <begin position="148"/>
        <end position="264"/>
    </location>
</feature>
<feature type="compositionally biased region" description="Polar residues" evidence="1">
    <location>
        <begin position="198"/>
        <end position="209"/>
    </location>
</feature>
<reference evidence="2" key="1">
    <citation type="submission" date="2023-03" db="EMBL/GenBank/DDBJ databases">
        <title>Massive genome expansion in bonnet fungi (Mycena s.s.) driven by repeated elements and novel gene families across ecological guilds.</title>
        <authorList>
            <consortium name="Lawrence Berkeley National Laboratory"/>
            <person name="Harder C.B."/>
            <person name="Miyauchi S."/>
            <person name="Viragh M."/>
            <person name="Kuo A."/>
            <person name="Thoen E."/>
            <person name="Andreopoulos B."/>
            <person name="Lu D."/>
            <person name="Skrede I."/>
            <person name="Drula E."/>
            <person name="Henrissat B."/>
            <person name="Morin E."/>
            <person name="Kohler A."/>
            <person name="Barry K."/>
            <person name="LaButti K."/>
            <person name="Morin E."/>
            <person name="Salamov A."/>
            <person name="Lipzen A."/>
            <person name="Mereny Z."/>
            <person name="Hegedus B."/>
            <person name="Baldrian P."/>
            <person name="Stursova M."/>
            <person name="Weitz H."/>
            <person name="Taylor A."/>
            <person name="Grigoriev I.V."/>
            <person name="Nagy L.G."/>
            <person name="Martin F."/>
            <person name="Kauserud H."/>
        </authorList>
    </citation>
    <scope>NUCLEOTIDE SEQUENCE</scope>
    <source>
        <strain evidence="2">CBHHK067</strain>
    </source>
</reference>
<feature type="compositionally biased region" description="Pro residues" evidence="1">
    <location>
        <begin position="153"/>
        <end position="162"/>
    </location>
</feature>
<gene>
    <name evidence="2" type="ORF">B0H17DRAFT_1037826</name>
</gene>
<protein>
    <submittedName>
        <fullName evidence="2">Uncharacterized protein</fullName>
    </submittedName>
</protein>
<feature type="compositionally biased region" description="Basic and acidic residues" evidence="1">
    <location>
        <begin position="239"/>
        <end position="254"/>
    </location>
</feature>
<comment type="caution">
    <text evidence="2">The sequence shown here is derived from an EMBL/GenBank/DDBJ whole genome shotgun (WGS) entry which is preliminary data.</text>
</comment>
<evidence type="ECO:0000256" key="1">
    <source>
        <dbReference type="SAM" id="MobiDB-lite"/>
    </source>
</evidence>
<feature type="compositionally biased region" description="Basic residues" evidence="1">
    <location>
        <begin position="226"/>
        <end position="238"/>
    </location>
</feature>
<dbReference type="EMBL" id="JARKIE010000008">
    <property type="protein sequence ID" value="KAJ7705387.1"/>
    <property type="molecule type" value="Genomic_DNA"/>
</dbReference>
<evidence type="ECO:0000313" key="2">
    <source>
        <dbReference type="EMBL" id="KAJ7705387.1"/>
    </source>
</evidence>
<accession>A0AAD7GUA1</accession>
<evidence type="ECO:0000313" key="3">
    <source>
        <dbReference type="Proteomes" id="UP001221757"/>
    </source>
</evidence>